<dbReference type="SUPFAM" id="SSF48403">
    <property type="entry name" value="Ankyrin repeat"/>
    <property type="match status" value="1"/>
</dbReference>
<dbReference type="GeneID" id="24131286"/>
<gene>
    <name evidence="4" type="ORF">SPRG_09090</name>
</gene>
<dbReference type="VEuPathDB" id="FungiDB:SPRG_09090"/>
<dbReference type="Proteomes" id="UP000030745">
    <property type="component" value="Unassembled WGS sequence"/>
</dbReference>
<reference evidence="4 5" key="1">
    <citation type="journal article" date="2013" name="PLoS Genet.">
        <title>Distinctive expansion of potential virulence genes in the genome of the oomycete fish pathogen Saprolegnia parasitica.</title>
        <authorList>
            <person name="Jiang R.H."/>
            <person name="de Bruijn I."/>
            <person name="Haas B.J."/>
            <person name="Belmonte R."/>
            <person name="Lobach L."/>
            <person name="Christie J."/>
            <person name="van den Ackerveken G."/>
            <person name="Bottin A."/>
            <person name="Bulone V."/>
            <person name="Diaz-Moreno S.M."/>
            <person name="Dumas B."/>
            <person name="Fan L."/>
            <person name="Gaulin E."/>
            <person name="Govers F."/>
            <person name="Grenville-Briggs L.J."/>
            <person name="Horner N.R."/>
            <person name="Levin J.Z."/>
            <person name="Mammella M."/>
            <person name="Meijer H.J."/>
            <person name="Morris P."/>
            <person name="Nusbaum C."/>
            <person name="Oome S."/>
            <person name="Phillips A.J."/>
            <person name="van Rooyen D."/>
            <person name="Rzeszutek E."/>
            <person name="Saraiva M."/>
            <person name="Secombes C.J."/>
            <person name="Seidl M.F."/>
            <person name="Snel B."/>
            <person name="Stassen J.H."/>
            <person name="Sykes S."/>
            <person name="Tripathy S."/>
            <person name="van den Berg H."/>
            <person name="Vega-Arreguin J.C."/>
            <person name="Wawra S."/>
            <person name="Young S.K."/>
            <person name="Zeng Q."/>
            <person name="Dieguez-Uribeondo J."/>
            <person name="Russ C."/>
            <person name="Tyler B.M."/>
            <person name="van West P."/>
        </authorList>
    </citation>
    <scope>NUCLEOTIDE SEQUENCE [LARGE SCALE GENOMIC DNA]</scope>
    <source>
        <strain evidence="4 5">CBS 223.65</strain>
    </source>
</reference>
<feature type="repeat" description="ANK" evidence="3">
    <location>
        <begin position="69"/>
        <end position="101"/>
    </location>
</feature>
<dbReference type="Gene3D" id="1.25.40.20">
    <property type="entry name" value="Ankyrin repeat-containing domain"/>
    <property type="match status" value="4"/>
</dbReference>
<dbReference type="RefSeq" id="XP_012203598.1">
    <property type="nucleotide sequence ID" value="XM_012348208.1"/>
</dbReference>
<feature type="repeat" description="ANK" evidence="3">
    <location>
        <begin position="217"/>
        <end position="250"/>
    </location>
</feature>
<organism evidence="4 5">
    <name type="scientific">Saprolegnia parasitica (strain CBS 223.65)</name>
    <dbReference type="NCBI Taxonomy" id="695850"/>
    <lineage>
        <taxon>Eukaryota</taxon>
        <taxon>Sar</taxon>
        <taxon>Stramenopiles</taxon>
        <taxon>Oomycota</taxon>
        <taxon>Saprolegniomycetes</taxon>
        <taxon>Saprolegniales</taxon>
        <taxon>Saprolegniaceae</taxon>
        <taxon>Saprolegnia</taxon>
    </lineage>
</organism>
<dbReference type="PRINTS" id="PR01415">
    <property type="entry name" value="ANKYRIN"/>
</dbReference>
<dbReference type="PANTHER" id="PTHR24198:SF165">
    <property type="entry name" value="ANKYRIN REPEAT-CONTAINING PROTEIN-RELATED"/>
    <property type="match status" value="1"/>
</dbReference>
<dbReference type="SMART" id="SM00248">
    <property type="entry name" value="ANK"/>
    <property type="match status" value="7"/>
</dbReference>
<keyword evidence="2 3" id="KW-0040">ANK repeat</keyword>
<keyword evidence="1" id="KW-0677">Repeat</keyword>
<evidence type="ECO:0000313" key="5">
    <source>
        <dbReference type="Proteomes" id="UP000030745"/>
    </source>
</evidence>
<dbReference type="OrthoDB" id="10254927at2759"/>
<dbReference type="AlphaFoldDB" id="A0A067C9G2"/>
<dbReference type="OMA" id="AASEDGC"/>
<sequence>MDKEFFLWCAVYDNNATEVARLVCTGVNPNYCENELNVTPVHYATSARNLPMVSQLLVALVDVDIPDHTGATPLHTAATAGHVGLVQALLGANASVDRQANDGTTPWERARAGGHTEVAQLLFDRLLRMAVNAGNLNYAKQLLDAESHEAGRLPLHYAVQRKDPALLHLLLSDPSLDKNALDADGYSALARTAAASEDGCAWKLLRAGLVIRSADMTAASPLHLAAALGHTSILGMLLANPTTNLDAFDKNHCTALVLAVASNHVAAVEMLLVAGADTSIPFPNGATILAGAVRLGHHALAQTLHDRIYNRVASITAQDLKFVANGGIGAGGQGVVVKAVYNEDLVAVKKLAPGARRDAILSLRYEIAVTRMSVIVLSQDIS</sequence>
<protein>
    <submittedName>
        <fullName evidence="4">Uncharacterized protein</fullName>
    </submittedName>
</protein>
<evidence type="ECO:0000256" key="2">
    <source>
        <dbReference type="ARBA" id="ARBA00023043"/>
    </source>
</evidence>
<evidence type="ECO:0000313" key="4">
    <source>
        <dbReference type="EMBL" id="KDO25795.1"/>
    </source>
</evidence>
<dbReference type="KEGG" id="spar:SPRG_09090"/>
<dbReference type="PANTHER" id="PTHR24198">
    <property type="entry name" value="ANKYRIN REPEAT AND PROTEIN KINASE DOMAIN-CONTAINING PROTEIN"/>
    <property type="match status" value="1"/>
</dbReference>
<dbReference type="Pfam" id="PF12796">
    <property type="entry name" value="Ank_2"/>
    <property type="match status" value="2"/>
</dbReference>
<evidence type="ECO:0000256" key="3">
    <source>
        <dbReference type="PROSITE-ProRule" id="PRU00023"/>
    </source>
</evidence>
<dbReference type="InterPro" id="IPR002110">
    <property type="entry name" value="Ankyrin_rpt"/>
</dbReference>
<dbReference type="PROSITE" id="PS50088">
    <property type="entry name" value="ANK_REPEAT"/>
    <property type="match status" value="2"/>
</dbReference>
<dbReference type="EMBL" id="KK583229">
    <property type="protein sequence ID" value="KDO25795.1"/>
    <property type="molecule type" value="Genomic_DNA"/>
</dbReference>
<dbReference type="PROSITE" id="PS50297">
    <property type="entry name" value="ANK_REP_REGION"/>
    <property type="match status" value="1"/>
</dbReference>
<accession>A0A067C9G2</accession>
<proteinExistence type="predicted"/>
<dbReference type="STRING" id="695850.A0A067C9G2"/>
<name>A0A067C9G2_SAPPC</name>
<evidence type="ECO:0000256" key="1">
    <source>
        <dbReference type="ARBA" id="ARBA00022737"/>
    </source>
</evidence>
<dbReference type="InterPro" id="IPR036770">
    <property type="entry name" value="Ankyrin_rpt-contain_sf"/>
</dbReference>
<keyword evidence="5" id="KW-1185">Reference proteome</keyword>